<reference evidence="1 2" key="1">
    <citation type="journal article" date="2018" name="PLoS Genet.">
        <title>Population sequencing reveals clonal diversity and ancestral inbreeding in the grapevine cultivar Chardonnay.</title>
        <authorList>
            <person name="Roach M.J."/>
            <person name="Johnson D.L."/>
            <person name="Bohlmann J."/>
            <person name="van Vuuren H.J."/>
            <person name="Jones S.J."/>
            <person name="Pretorius I.S."/>
            <person name="Schmidt S.A."/>
            <person name="Borneman A.R."/>
        </authorList>
    </citation>
    <scope>NUCLEOTIDE SEQUENCE [LARGE SCALE GENOMIC DNA]</scope>
    <source>
        <strain evidence="2">cv. Chardonnay</strain>
        <tissue evidence="1">Leaf</tissue>
    </source>
</reference>
<protein>
    <submittedName>
        <fullName evidence="1">Putative mitochondrial protein</fullName>
    </submittedName>
</protein>
<dbReference type="CDD" id="cd09272">
    <property type="entry name" value="RNase_HI_RT_Ty1"/>
    <property type="match status" value="1"/>
</dbReference>
<dbReference type="PANTHER" id="PTHR11439:SF463">
    <property type="entry name" value="REVERSE TRANSCRIPTASE TY1_COPIA-TYPE DOMAIN-CONTAINING PROTEIN"/>
    <property type="match status" value="1"/>
</dbReference>
<dbReference type="Proteomes" id="UP000288805">
    <property type="component" value="Unassembled WGS sequence"/>
</dbReference>
<dbReference type="PANTHER" id="PTHR11439">
    <property type="entry name" value="GAG-POL-RELATED RETROTRANSPOSON"/>
    <property type="match status" value="1"/>
</dbReference>
<name>A0A438FHI1_VITVI</name>
<organism evidence="1 2">
    <name type="scientific">Vitis vinifera</name>
    <name type="common">Grape</name>
    <dbReference type="NCBI Taxonomy" id="29760"/>
    <lineage>
        <taxon>Eukaryota</taxon>
        <taxon>Viridiplantae</taxon>
        <taxon>Streptophyta</taxon>
        <taxon>Embryophyta</taxon>
        <taxon>Tracheophyta</taxon>
        <taxon>Spermatophyta</taxon>
        <taxon>Magnoliopsida</taxon>
        <taxon>eudicotyledons</taxon>
        <taxon>Gunneridae</taxon>
        <taxon>Pentapetalae</taxon>
        <taxon>rosids</taxon>
        <taxon>Vitales</taxon>
        <taxon>Vitaceae</taxon>
        <taxon>Viteae</taxon>
        <taxon>Vitis</taxon>
    </lineage>
</organism>
<gene>
    <name evidence="1" type="primary">AtMg00810_145</name>
    <name evidence="1" type="ORF">CK203_102905</name>
</gene>
<evidence type="ECO:0000313" key="2">
    <source>
        <dbReference type="Proteomes" id="UP000288805"/>
    </source>
</evidence>
<dbReference type="EMBL" id="QGNW01000891">
    <property type="protein sequence ID" value="RVW59445.1"/>
    <property type="molecule type" value="Genomic_DNA"/>
</dbReference>
<evidence type="ECO:0000313" key="1">
    <source>
        <dbReference type="EMBL" id="RVW59445.1"/>
    </source>
</evidence>
<accession>A0A438FHI1</accession>
<comment type="caution">
    <text evidence="1">The sequence shown here is derived from an EMBL/GenBank/DDBJ whole genome shotgun (WGS) entry which is preliminary data.</text>
</comment>
<proteinExistence type="predicted"/>
<sequence>MVHCKLVRTPLPTGLKLRVGDGDPVEDLHGYRSTVGALQYVTITRPELFFSVNKGTLQHGLHLKKSSSLDLVGFCDADWASDLDDRRSTSGHCAFLGANLISWQSKKQHTVSRSSTETEYRSLAGLVAEITWLRSLLRTKHIELDLYFVREKVIRKEVEVRHVPSIDQLADVFKKTISST</sequence>
<dbReference type="AlphaFoldDB" id="A0A438FHI1"/>